<protein>
    <recommendedName>
        <fullName evidence="17">Folylpolyglutamate synthase</fullName>
        <ecNumber evidence="17">6.3.2.17</ecNumber>
    </recommendedName>
    <alternativeName>
        <fullName evidence="17">Folylpoly-gamma-glutamate synthetase</fullName>
    </alternativeName>
    <alternativeName>
        <fullName evidence="17">Tetrahydrofolylpolyglutamate synthase</fullName>
    </alternativeName>
</protein>
<dbReference type="InterPro" id="IPR018109">
    <property type="entry name" value="Folylpolyglutamate_synth_CS"/>
</dbReference>
<evidence type="ECO:0000256" key="7">
    <source>
        <dbReference type="ARBA" id="ARBA00022563"/>
    </source>
</evidence>
<dbReference type="GO" id="GO:0005524">
    <property type="term" value="F:ATP binding"/>
    <property type="evidence" value="ECO:0007669"/>
    <property type="project" value="UniProtKB-KW"/>
</dbReference>
<dbReference type="GeneID" id="19185323"/>
<reference evidence="20 21" key="1">
    <citation type="submission" date="2013-03" db="EMBL/GenBank/DDBJ databases">
        <title>The Genome Sequence of Cladophialophora psammophila CBS 110553.</title>
        <authorList>
            <consortium name="The Broad Institute Genomics Platform"/>
            <person name="Cuomo C."/>
            <person name="de Hoog S."/>
            <person name="Gorbushina A."/>
            <person name="Walker B."/>
            <person name="Young S.K."/>
            <person name="Zeng Q."/>
            <person name="Gargeya S."/>
            <person name="Fitzgerald M."/>
            <person name="Haas B."/>
            <person name="Abouelleil A."/>
            <person name="Allen A.W."/>
            <person name="Alvarado L."/>
            <person name="Arachchi H.M."/>
            <person name="Berlin A.M."/>
            <person name="Chapman S.B."/>
            <person name="Gainer-Dewar J."/>
            <person name="Goldberg J."/>
            <person name="Griggs A."/>
            <person name="Gujja S."/>
            <person name="Hansen M."/>
            <person name="Howarth C."/>
            <person name="Imamovic A."/>
            <person name="Ireland A."/>
            <person name="Larimer J."/>
            <person name="McCowan C."/>
            <person name="Murphy C."/>
            <person name="Pearson M."/>
            <person name="Poon T.W."/>
            <person name="Priest M."/>
            <person name="Roberts A."/>
            <person name="Saif S."/>
            <person name="Shea T."/>
            <person name="Sisk P."/>
            <person name="Sykes S."/>
            <person name="Wortman J."/>
            <person name="Nusbaum C."/>
            <person name="Birren B."/>
        </authorList>
    </citation>
    <scope>NUCLEOTIDE SEQUENCE [LARGE SCALE GENOMIC DNA]</scope>
    <source>
        <strain evidence="20 21">CBS 110553</strain>
    </source>
</reference>
<dbReference type="InterPro" id="IPR001645">
    <property type="entry name" value="Folylpolyglutamate_synth"/>
</dbReference>
<organism evidence="20 21">
    <name type="scientific">Cladophialophora psammophila CBS 110553</name>
    <dbReference type="NCBI Taxonomy" id="1182543"/>
    <lineage>
        <taxon>Eukaryota</taxon>
        <taxon>Fungi</taxon>
        <taxon>Dikarya</taxon>
        <taxon>Ascomycota</taxon>
        <taxon>Pezizomycotina</taxon>
        <taxon>Eurotiomycetes</taxon>
        <taxon>Chaetothyriomycetidae</taxon>
        <taxon>Chaetothyriales</taxon>
        <taxon>Herpotrichiellaceae</taxon>
        <taxon>Cladophialophora</taxon>
    </lineage>
</organism>
<evidence type="ECO:0000256" key="16">
    <source>
        <dbReference type="ARBA" id="ARBA00047493"/>
    </source>
</evidence>
<gene>
    <name evidence="20" type="ORF">A1O5_00587</name>
</gene>
<dbReference type="InterPro" id="IPR036565">
    <property type="entry name" value="Mur-like_cat_sf"/>
</dbReference>
<dbReference type="UniPathway" id="UPA00850"/>
<feature type="binding site" evidence="18">
    <location>
        <position position="389"/>
    </location>
    <ligand>
        <name>ATP</name>
        <dbReference type="ChEBI" id="CHEBI:30616"/>
    </ligand>
</feature>
<comment type="catalytic activity">
    <reaction evidence="16 17">
        <text>(6S)-5,6,7,8-tetrahydrofolyl-(gamma-L-Glu)(n) + L-glutamate + ATP = (6S)-5,6,7,8-tetrahydrofolyl-(gamma-L-Glu)(n+1) + ADP + phosphate + H(+)</text>
        <dbReference type="Rhea" id="RHEA:10580"/>
        <dbReference type="Rhea" id="RHEA-COMP:14738"/>
        <dbReference type="Rhea" id="RHEA-COMP:14740"/>
        <dbReference type="ChEBI" id="CHEBI:15378"/>
        <dbReference type="ChEBI" id="CHEBI:29985"/>
        <dbReference type="ChEBI" id="CHEBI:30616"/>
        <dbReference type="ChEBI" id="CHEBI:43474"/>
        <dbReference type="ChEBI" id="CHEBI:141005"/>
        <dbReference type="ChEBI" id="CHEBI:456216"/>
        <dbReference type="EC" id="6.3.2.17"/>
    </reaction>
</comment>
<keyword evidence="12 18" id="KW-0067">ATP-binding</keyword>
<evidence type="ECO:0000313" key="21">
    <source>
        <dbReference type="Proteomes" id="UP000019471"/>
    </source>
</evidence>
<keyword evidence="8 17" id="KW-0436">Ligase</keyword>
<dbReference type="STRING" id="1182543.W9Y0Q6"/>
<dbReference type="PANTHER" id="PTHR11136:SF5">
    <property type="entry name" value="FOLYLPOLYGLUTAMATE SYNTHASE, MITOCHONDRIAL"/>
    <property type="match status" value="1"/>
</dbReference>
<dbReference type="RefSeq" id="XP_007739396.1">
    <property type="nucleotide sequence ID" value="XM_007741206.1"/>
</dbReference>
<dbReference type="InterPro" id="IPR036615">
    <property type="entry name" value="Mur_ligase_C_dom_sf"/>
</dbReference>
<name>W9Y0Q6_9EURO</name>
<dbReference type="eggNOG" id="KOG2525">
    <property type="taxonomic scope" value="Eukaryota"/>
</dbReference>
<evidence type="ECO:0000256" key="10">
    <source>
        <dbReference type="ARBA" id="ARBA00022741"/>
    </source>
</evidence>
<dbReference type="GO" id="GO:0005743">
    <property type="term" value="C:mitochondrial inner membrane"/>
    <property type="evidence" value="ECO:0007669"/>
    <property type="project" value="UniProtKB-SubCell"/>
</dbReference>
<evidence type="ECO:0000256" key="8">
    <source>
        <dbReference type="ARBA" id="ARBA00022598"/>
    </source>
</evidence>
<keyword evidence="11" id="KW-0999">Mitochondrion inner membrane</keyword>
<comment type="similarity">
    <text evidence="5 17">Belongs to the folylpolyglutamate synthase family.</text>
</comment>
<dbReference type="PROSITE" id="PS01011">
    <property type="entry name" value="FOLYLPOLYGLU_SYNT_1"/>
    <property type="match status" value="1"/>
</dbReference>
<dbReference type="OrthoDB" id="5212574at2759"/>
<dbReference type="PANTHER" id="PTHR11136">
    <property type="entry name" value="FOLYLPOLYGLUTAMATE SYNTHASE-RELATED"/>
    <property type="match status" value="1"/>
</dbReference>
<evidence type="ECO:0000256" key="5">
    <source>
        <dbReference type="ARBA" id="ARBA00008276"/>
    </source>
</evidence>
<accession>W9Y0Q6</accession>
<dbReference type="Gene3D" id="3.40.1190.10">
    <property type="entry name" value="Mur-like, catalytic domain"/>
    <property type="match status" value="1"/>
</dbReference>
<evidence type="ECO:0000256" key="17">
    <source>
        <dbReference type="PIRNR" id="PIRNR038895"/>
    </source>
</evidence>
<keyword evidence="21" id="KW-1185">Reference proteome</keyword>
<evidence type="ECO:0000256" key="9">
    <source>
        <dbReference type="ARBA" id="ARBA00022723"/>
    </source>
</evidence>
<evidence type="ECO:0000256" key="13">
    <source>
        <dbReference type="ARBA" id="ARBA00022842"/>
    </source>
</evidence>
<keyword evidence="7 17" id="KW-0554">One-carbon metabolism</keyword>
<dbReference type="EMBL" id="AMGX01000001">
    <property type="protein sequence ID" value="EXJ76079.1"/>
    <property type="molecule type" value="Genomic_DNA"/>
</dbReference>
<evidence type="ECO:0000256" key="1">
    <source>
        <dbReference type="ARBA" id="ARBA00004273"/>
    </source>
</evidence>
<evidence type="ECO:0000256" key="14">
    <source>
        <dbReference type="ARBA" id="ARBA00023128"/>
    </source>
</evidence>
<comment type="cofactor">
    <cofactor evidence="17">
        <name>a monovalent cation</name>
        <dbReference type="ChEBI" id="CHEBI:60242"/>
    </cofactor>
    <text evidence="17">A monovalent cation.</text>
</comment>
<dbReference type="Gene3D" id="3.90.190.20">
    <property type="entry name" value="Mur ligase, C-terminal domain"/>
    <property type="match status" value="1"/>
</dbReference>
<evidence type="ECO:0000256" key="4">
    <source>
        <dbReference type="ARBA" id="ARBA00005150"/>
    </source>
</evidence>
<dbReference type="GO" id="GO:0006730">
    <property type="term" value="P:one-carbon metabolic process"/>
    <property type="evidence" value="ECO:0007669"/>
    <property type="project" value="UniProtKB-KW"/>
</dbReference>
<dbReference type="SUPFAM" id="SSF53244">
    <property type="entry name" value="MurD-like peptide ligases, peptide-binding domain"/>
    <property type="match status" value="1"/>
</dbReference>
<feature type="binding site" evidence="19">
    <location>
        <position position="274"/>
    </location>
    <ligand>
        <name>Mg(2+)</name>
        <dbReference type="ChEBI" id="CHEBI:18420"/>
        <label>1</label>
    </ligand>
</feature>
<evidence type="ECO:0000256" key="18">
    <source>
        <dbReference type="PIRSR" id="PIRSR038895-1"/>
    </source>
</evidence>
<keyword evidence="15" id="KW-0472">Membrane</keyword>
<dbReference type="HOGENOM" id="CLU_015869_0_1_1"/>
<evidence type="ECO:0000256" key="2">
    <source>
        <dbReference type="ARBA" id="ARBA00004305"/>
    </source>
</evidence>
<evidence type="ECO:0000256" key="3">
    <source>
        <dbReference type="ARBA" id="ARBA00004496"/>
    </source>
</evidence>
<dbReference type="GO" id="GO:0005759">
    <property type="term" value="C:mitochondrial matrix"/>
    <property type="evidence" value="ECO:0007669"/>
    <property type="project" value="UniProtKB-SubCell"/>
</dbReference>
<evidence type="ECO:0000313" key="20">
    <source>
        <dbReference type="EMBL" id="EXJ76079.1"/>
    </source>
</evidence>
<dbReference type="AlphaFoldDB" id="W9Y0Q6"/>
<comment type="subcellular location">
    <subcellularLocation>
        <location evidence="3">Cytoplasm</location>
    </subcellularLocation>
    <subcellularLocation>
        <location evidence="1">Mitochondrion inner membrane</location>
    </subcellularLocation>
    <subcellularLocation>
        <location evidence="2">Mitochondrion matrix</location>
    </subcellularLocation>
</comment>
<dbReference type="InterPro" id="IPR023600">
    <property type="entry name" value="Folylpolyglutamate_synth_euk"/>
</dbReference>
<evidence type="ECO:0000256" key="19">
    <source>
        <dbReference type="PIRSR" id="PIRSR038895-2"/>
    </source>
</evidence>
<dbReference type="FunFam" id="3.40.1190.10:FF:000009">
    <property type="entry name" value="Folylpolyglutamate synthase"/>
    <property type="match status" value="1"/>
</dbReference>
<dbReference type="PIRSF" id="PIRSF038895">
    <property type="entry name" value="FPGS"/>
    <property type="match status" value="1"/>
</dbReference>
<feature type="binding site" evidence="18">
    <location>
        <position position="403"/>
    </location>
    <ligand>
        <name>ATP</name>
        <dbReference type="ChEBI" id="CHEBI:30616"/>
    </ligand>
</feature>
<proteinExistence type="inferred from homology"/>
<comment type="caution">
    <text evidence="20">The sequence shown here is derived from an EMBL/GenBank/DDBJ whole genome shotgun (WGS) entry which is preliminary data.</text>
</comment>
<feature type="binding site" evidence="19">
    <location>
        <position position="170"/>
    </location>
    <ligand>
        <name>Mg(2+)</name>
        <dbReference type="ChEBI" id="CHEBI:18420"/>
        <label>1</label>
    </ligand>
</feature>
<dbReference type="GO" id="GO:0046872">
    <property type="term" value="F:metal ion binding"/>
    <property type="evidence" value="ECO:0007669"/>
    <property type="project" value="UniProtKB-KW"/>
</dbReference>
<sequence>MLRRKITAPQKHLRRKSLCDFPHFQDGETAAERLAGSPDALYAGSMMRRWILKHSSPLRLTVRGFVTTSTVMARTYADAVTSLNSLQSNFAIVNAIRKSGGRLNEQSIPEMIEWCRKIGYQPSDFNALKVIHVAGTKGKGSTAAFTSSILTQFVGGKGTKSLSKIGLYTSPHLRFVRERIQINGQPLSEGQFAQYFFEVWDRLENVAKEAGQDPQSPGARPVYFRFLTLMAFHAYLREKVDVAVIECGIGGAYDSTNIFETPAVTCITSLGIDHVGMLGSTIGEIAWHKSGIMKSGIKCFTPSSQPAEAKAVMERVADEKGSVLEYVDVDPAIASGEITLGLQADFQKMNASLAIALAKTWLDQQGYADADDYKQKFVRGLETVWWPGRCETRYESGVKWCIDGGHTLESIELAGKWFASQLMTNKDSSKPLYQQPRFLIFNQQTRDAASLAAALFNTLSAALNDPHPFTHAIFCTNTTFKETGFKPDLVAVNVNASDIESMKVQNNLAETWRGIDSSARVKVVRTIEEAVNIVRNFANTHRQKAAELEEEKEVAALVTGSLHLVGGFLEVLESTTSS</sequence>
<evidence type="ECO:0000256" key="12">
    <source>
        <dbReference type="ARBA" id="ARBA00022840"/>
    </source>
</evidence>
<keyword evidence="9 19" id="KW-0479">Metal-binding</keyword>
<comment type="pathway">
    <text evidence="4 17">Cofactor biosynthesis; tetrahydrofolylpolyglutamate biosynthesis.</text>
</comment>
<evidence type="ECO:0000256" key="11">
    <source>
        <dbReference type="ARBA" id="ARBA00022792"/>
    </source>
</evidence>
<evidence type="ECO:0000256" key="15">
    <source>
        <dbReference type="ARBA" id="ARBA00023136"/>
    </source>
</evidence>
<keyword evidence="14" id="KW-0496">Mitochondrion</keyword>
<dbReference type="SUPFAM" id="SSF53623">
    <property type="entry name" value="MurD-like peptide ligases, catalytic domain"/>
    <property type="match status" value="1"/>
</dbReference>
<feature type="binding site" evidence="19">
    <location>
        <position position="246"/>
    </location>
    <ligand>
        <name>Mg(2+)</name>
        <dbReference type="ChEBI" id="CHEBI:18420"/>
        <label>1</label>
    </ligand>
</feature>
<keyword evidence="10 18" id="KW-0547">Nucleotide-binding</keyword>
<comment type="function">
    <text evidence="17">Catalyzes conversion of folates to polyglutamate derivatives allowing concentration of folate compounds in the cell and the intracellular retention of these cofactors, which are important substrates for most of the folate-dependent enzymes that are involved in one-carbon transfer reactions involved in purine, pyrimidine and amino acid synthesis.</text>
</comment>
<dbReference type="GO" id="GO:0004326">
    <property type="term" value="F:tetrahydrofolylpolyglutamate synthase activity"/>
    <property type="evidence" value="ECO:0007669"/>
    <property type="project" value="UniProtKB-EC"/>
</dbReference>
<dbReference type="EC" id="6.3.2.17" evidence="17"/>
<keyword evidence="13 19" id="KW-0460">Magnesium</keyword>
<evidence type="ECO:0000256" key="6">
    <source>
        <dbReference type="ARBA" id="ARBA00022490"/>
    </source>
</evidence>
<dbReference type="GO" id="GO:0005829">
    <property type="term" value="C:cytosol"/>
    <property type="evidence" value="ECO:0007669"/>
    <property type="project" value="TreeGrafter"/>
</dbReference>
<dbReference type="Proteomes" id="UP000019471">
    <property type="component" value="Unassembled WGS sequence"/>
</dbReference>
<dbReference type="NCBIfam" id="TIGR01499">
    <property type="entry name" value="folC"/>
    <property type="match status" value="1"/>
</dbReference>
<keyword evidence="6" id="KW-0963">Cytoplasm</keyword>